<evidence type="ECO:0000256" key="1">
    <source>
        <dbReference type="ARBA" id="ARBA00010944"/>
    </source>
</evidence>
<evidence type="ECO:0000313" key="4">
    <source>
        <dbReference type="EMBL" id="MFC6334125.1"/>
    </source>
</evidence>
<dbReference type="Pfam" id="PF04321">
    <property type="entry name" value="RmlD_sub_bind"/>
    <property type="match status" value="1"/>
</dbReference>
<dbReference type="Proteomes" id="UP001596233">
    <property type="component" value="Unassembled WGS sequence"/>
</dbReference>
<comment type="similarity">
    <text evidence="1 2">Belongs to the dTDP-4-dehydrorhamnose reductase family.</text>
</comment>
<comment type="function">
    <text evidence="2">Catalyzes the reduction of dTDP-6-deoxy-L-lyxo-4-hexulose to yield dTDP-L-rhamnose.</text>
</comment>
<reference evidence="5" key="1">
    <citation type="journal article" date="2019" name="Int. J. Syst. Evol. Microbiol.">
        <title>The Global Catalogue of Microorganisms (GCM) 10K type strain sequencing project: providing services to taxonomists for standard genome sequencing and annotation.</title>
        <authorList>
            <consortium name="The Broad Institute Genomics Platform"/>
            <consortium name="The Broad Institute Genome Sequencing Center for Infectious Disease"/>
            <person name="Wu L."/>
            <person name="Ma J."/>
        </authorList>
    </citation>
    <scope>NUCLEOTIDE SEQUENCE [LARGE SCALE GENOMIC DNA]</scope>
    <source>
        <strain evidence="5">PCU 280</strain>
    </source>
</reference>
<feature type="domain" description="RmlD-like substrate binding" evidence="3">
    <location>
        <begin position="1"/>
        <end position="226"/>
    </location>
</feature>
<dbReference type="SUPFAM" id="SSF51735">
    <property type="entry name" value="NAD(P)-binding Rossmann-fold domains"/>
    <property type="match status" value="1"/>
</dbReference>
<accession>A0ABW1V666</accession>
<dbReference type="InterPro" id="IPR005913">
    <property type="entry name" value="dTDP_dehydrorham_reduct"/>
</dbReference>
<dbReference type="EC" id="1.1.1.133" evidence="2"/>
<gene>
    <name evidence="4" type="ORF">ACFP56_15970</name>
</gene>
<evidence type="ECO:0000256" key="2">
    <source>
        <dbReference type="RuleBase" id="RU364082"/>
    </source>
</evidence>
<name>A0ABW1V666_9BACL</name>
<dbReference type="InterPro" id="IPR036291">
    <property type="entry name" value="NAD(P)-bd_dom_sf"/>
</dbReference>
<keyword evidence="2" id="KW-0560">Oxidoreductase</keyword>
<protein>
    <recommendedName>
        <fullName evidence="2">dTDP-4-dehydrorhamnose reductase</fullName>
        <ecNumber evidence="2">1.1.1.133</ecNumber>
    </recommendedName>
</protein>
<dbReference type="PANTHER" id="PTHR10491:SF4">
    <property type="entry name" value="METHIONINE ADENOSYLTRANSFERASE 2 SUBUNIT BETA"/>
    <property type="match status" value="1"/>
</dbReference>
<proteinExistence type="inferred from homology"/>
<organism evidence="4 5">
    <name type="scientific">Paenibacillus septentrionalis</name>
    <dbReference type="NCBI Taxonomy" id="429342"/>
    <lineage>
        <taxon>Bacteria</taxon>
        <taxon>Bacillati</taxon>
        <taxon>Bacillota</taxon>
        <taxon>Bacilli</taxon>
        <taxon>Bacillales</taxon>
        <taxon>Paenibacillaceae</taxon>
        <taxon>Paenibacillus</taxon>
    </lineage>
</organism>
<evidence type="ECO:0000313" key="5">
    <source>
        <dbReference type="Proteomes" id="UP001596233"/>
    </source>
</evidence>
<comment type="pathway">
    <text evidence="2">Carbohydrate biosynthesis; dTDP-L-rhamnose biosynthesis.</text>
</comment>
<keyword evidence="5" id="KW-1185">Reference proteome</keyword>
<sequence length="284" mass="32821">MNILVLGASGMAGHTITLYFLKRGHEVTTFTRKPFPFGYNVRGDIRDEKLLKQLLARPFDVVINCLGVLNQTCDEHPSQAIYVNSYLPHFIHEQLLDKPAYFIHMSTDCVFSGQSGPYDELSFPDGRTLYDRTKALGELNHYQSLTFRNSIIGPDMKSDGIGLFNWFMKQQSSIHGYTRAIWTGVTTLTLAKAMEHAISERITGLYNLVHPASISKYDLLQLFNKHFKDGRLDILPADAVRVDKTLINHRKDFTFKVPHYEQMVVEMKEWIKEHHYLYPHYYKS</sequence>
<dbReference type="InterPro" id="IPR029903">
    <property type="entry name" value="RmlD-like-bd"/>
</dbReference>
<dbReference type="PANTHER" id="PTHR10491">
    <property type="entry name" value="DTDP-4-DEHYDRORHAMNOSE REDUCTASE"/>
    <property type="match status" value="1"/>
</dbReference>
<dbReference type="EMBL" id="JBHSTE010000005">
    <property type="protein sequence ID" value="MFC6334125.1"/>
    <property type="molecule type" value="Genomic_DNA"/>
</dbReference>
<keyword evidence="2" id="KW-0521">NADP</keyword>
<evidence type="ECO:0000259" key="3">
    <source>
        <dbReference type="Pfam" id="PF04321"/>
    </source>
</evidence>
<comment type="caution">
    <text evidence="4">The sequence shown here is derived from an EMBL/GenBank/DDBJ whole genome shotgun (WGS) entry which is preliminary data.</text>
</comment>
<dbReference type="Gene3D" id="3.40.50.720">
    <property type="entry name" value="NAD(P)-binding Rossmann-like Domain"/>
    <property type="match status" value="1"/>
</dbReference>
<dbReference type="RefSeq" id="WP_379236319.1">
    <property type="nucleotide sequence ID" value="NZ_JBHSTE010000005.1"/>
</dbReference>